<dbReference type="PANTHER" id="PTHR22872:SF2">
    <property type="entry name" value="INHIBITOR OF BRUTON TYROSINE KINASE"/>
    <property type="match status" value="1"/>
</dbReference>
<dbReference type="CDD" id="cd18500">
    <property type="entry name" value="BACK_IBtk"/>
    <property type="match status" value="1"/>
</dbReference>
<dbReference type="InterPro" id="IPR000408">
    <property type="entry name" value="Reg_chr_condens"/>
</dbReference>
<dbReference type="SMART" id="SM00248">
    <property type="entry name" value="ANK"/>
    <property type="match status" value="2"/>
</dbReference>
<dbReference type="InterPro" id="IPR036770">
    <property type="entry name" value="Ankyrin_rpt-contain_sf"/>
</dbReference>
<dbReference type="InterPro" id="IPR009091">
    <property type="entry name" value="RCC1/BLIP-II"/>
</dbReference>
<dbReference type="SMART" id="SM00225">
    <property type="entry name" value="BTB"/>
    <property type="match status" value="2"/>
</dbReference>
<dbReference type="InterPro" id="IPR000210">
    <property type="entry name" value="BTB/POZ_dom"/>
</dbReference>
<dbReference type="Pfam" id="PF00415">
    <property type="entry name" value="RCC1"/>
    <property type="match status" value="3"/>
</dbReference>
<gene>
    <name evidence="6" type="ORF">BRAFLDRAFT_59895</name>
</gene>
<feature type="domain" description="BTB" evidence="5">
    <location>
        <begin position="556"/>
        <end position="634"/>
    </location>
</feature>
<dbReference type="SUPFAM" id="SSF54695">
    <property type="entry name" value="POZ domain"/>
    <property type="match status" value="2"/>
</dbReference>
<dbReference type="PROSITE" id="PS50297">
    <property type="entry name" value="ANK_REP_REGION"/>
    <property type="match status" value="1"/>
</dbReference>
<evidence type="ECO:0000259" key="5">
    <source>
        <dbReference type="PROSITE" id="PS50097"/>
    </source>
</evidence>
<dbReference type="InterPro" id="IPR051625">
    <property type="entry name" value="Signaling_Regulatory_Domain"/>
</dbReference>
<dbReference type="CDD" id="cd18302">
    <property type="entry name" value="BTB2_POZ_IBtk"/>
    <property type="match status" value="1"/>
</dbReference>
<dbReference type="PROSITE" id="PS50088">
    <property type="entry name" value="ANK_REPEAT"/>
    <property type="match status" value="2"/>
</dbReference>
<feature type="region of interest" description="Disordered" evidence="4">
    <location>
        <begin position="686"/>
        <end position="715"/>
    </location>
</feature>
<dbReference type="Pfam" id="PF12796">
    <property type="entry name" value="Ank_2"/>
    <property type="match status" value="1"/>
</dbReference>
<feature type="compositionally biased region" description="Basic and acidic residues" evidence="4">
    <location>
        <begin position="1014"/>
        <end position="1033"/>
    </location>
</feature>
<evidence type="ECO:0000256" key="3">
    <source>
        <dbReference type="PROSITE-ProRule" id="PRU00235"/>
    </source>
</evidence>
<organism>
    <name type="scientific">Branchiostoma floridae</name>
    <name type="common">Florida lancelet</name>
    <name type="synonym">Amphioxus</name>
    <dbReference type="NCBI Taxonomy" id="7739"/>
    <lineage>
        <taxon>Eukaryota</taxon>
        <taxon>Metazoa</taxon>
        <taxon>Chordata</taxon>
        <taxon>Cephalochordata</taxon>
        <taxon>Leptocardii</taxon>
        <taxon>Amphioxiformes</taxon>
        <taxon>Branchiostomatidae</taxon>
        <taxon>Branchiostoma</taxon>
    </lineage>
</organism>
<dbReference type="STRING" id="7739.C3YH62"/>
<dbReference type="eggNOG" id="KOG0783">
    <property type="taxonomic scope" value="Eukaryota"/>
</dbReference>
<dbReference type="SUPFAM" id="SSF50985">
    <property type="entry name" value="RCC1/BLIP-II"/>
    <property type="match status" value="1"/>
</dbReference>
<feature type="repeat" description="RCC1" evidence="3">
    <location>
        <begin position="143"/>
        <end position="196"/>
    </location>
</feature>
<sequence>MEKVVEPDCTPRCRSFRHARDLFSVITQGTLAHVRSFFANCHNSATVFDEHGRTALHVAASCGKWRVVEWLLGLRRVEVGRKDWESGWTALHRAVFYGQVACALPLIRASASLQAQDKEDLTPLDLIRRDLPAYVEFRTTDPADAYNWGTNTNFTLGHGSQQSRQHPEPVEHLFKEGVSVAQVVMCKFHTVFLSHSGRVYTCGHGRGGRLGHGSEQTYMVPTLVEGLASQTCIQIAAARDHTVVLTDENTVFSFGLNYCHQLGVQPAPKFSTTPRQVAPKYLRNKHIKGVAAGRFHTVLWTDDAVYTCGLNAGHLGLPKGDRTQVQPHLVSALNLKDIHIAMVTASDGATVIATQKGDNYDVFLLTDYQCRKIASKQLHLTQLAVFGGHLDSSLDRDTLQEQGGDDLVVLALNSANKVYVWRPSYTSFHRCSWNFRRRDLLVTDMSVHKNGIVLCTPQGEGFTGSFVNLKKKQESLITKAVVEKFEKEEKDSVQLERIPFIHRATGVTSDPKGRNFVALQVDPKASLLEVPTISPSEMGKTFRTLMDEASCHDNIHDVIIQLHGQAIPAHKFILASRSDYFRKLFLSDNLEGSDSNNSEVLKVNKEVVKVEKVNHHIFLNLLQFIYSDTCDLLTQGYKPKFKIKVEGSEGKGGGDTGMLNGVKNGEFGEFSLDDIAHQSAFSVYSQGKKSQKQKNKPSKEAKSNQQAEDDSSNPIKVLQNTAKRFGVQNLAKKLEGVKLVGSKVEITEKKQTQRFRFTRTKSGHLYDLAIRCVDGEEVPCHKCVLVAQLEYFHSMLGSGWLETSADTPLELPIPSDVLSHVLEFLYTDDCRPVRESQNMELLCNVLTTADRLLITRLKEMCEVSLVNLITLRNVAELLEFASVFNSQQLKAACTQFICLNMAPLLEARCLEVLSEDVLDELGAAYRESIPAMCRRVITPYMDGPDLSTIATEEDSLDEEEFSMEMSQSFTDEPFIRATIKRKGAKTKPKKRTRKRTDSTKGLNLSDLLPGYSPEKARVSGLKESDASSHHETSSQDGSIPECTSPPPTMQPGAVPKKGPWTWAGGPSPSPAAPAMSFRQVLQEEEGGGRAAVTMATSPPSHSQEKTISWGLPVHGAKHHGNKLEKQADSPQSPRSPQSPTEQANPWQRKVPSSPPAQSTVQLSAIIESEKEQRENLVRAANKPLALIQIEERAMQELLEHYAAAGHPEEVITVAREVKVTATPVWRA</sequence>
<dbReference type="FunCoup" id="C3YH62">
    <property type="interactions" value="275"/>
</dbReference>
<dbReference type="AlphaFoldDB" id="C3YH62"/>
<dbReference type="Pfam" id="PF00651">
    <property type="entry name" value="BTB"/>
    <property type="match status" value="2"/>
</dbReference>
<keyword evidence="1" id="KW-0677">Repeat</keyword>
<reference evidence="6" key="1">
    <citation type="journal article" date="2008" name="Nature">
        <title>The amphioxus genome and the evolution of the chordate karyotype.</title>
        <authorList>
            <consortium name="US DOE Joint Genome Institute (JGI-PGF)"/>
            <person name="Putnam N.H."/>
            <person name="Butts T."/>
            <person name="Ferrier D.E.K."/>
            <person name="Furlong R.F."/>
            <person name="Hellsten U."/>
            <person name="Kawashima T."/>
            <person name="Robinson-Rechavi M."/>
            <person name="Shoguchi E."/>
            <person name="Terry A."/>
            <person name="Yu J.-K."/>
            <person name="Benito-Gutierrez E.L."/>
            <person name="Dubchak I."/>
            <person name="Garcia-Fernandez J."/>
            <person name="Gibson-Brown J.J."/>
            <person name="Grigoriev I.V."/>
            <person name="Horton A.C."/>
            <person name="de Jong P.J."/>
            <person name="Jurka J."/>
            <person name="Kapitonov V.V."/>
            <person name="Kohara Y."/>
            <person name="Kuroki Y."/>
            <person name="Lindquist E."/>
            <person name="Lucas S."/>
            <person name="Osoegawa K."/>
            <person name="Pennacchio L.A."/>
            <person name="Salamov A.A."/>
            <person name="Satou Y."/>
            <person name="Sauka-Spengler T."/>
            <person name="Schmutz J."/>
            <person name="Shin-I T."/>
            <person name="Toyoda A."/>
            <person name="Bronner-Fraser M."/>
            <person name="Fujiyama A."/>
            <person name="Holland L.Z."/>
            <person name="Holland P.W.H."/>
            <person name="Satoh N."/>
            <person name="Rokhsar D.S."/>
        </authorList>
    </citation>
    <scope>NUCLEOTIDE SEQUENCE [LARGE SCALE GENOMIC DNA]</scope>
    <source>
        <strain evidence="6">S238N-H82</strain>
        <tissue evidence="6">Testes</tissue>
    </source>
</reference>
<protein>
    <recommendedName>
        <fullName evidence="5">BTB domain-containing protein</fullName>
    </recommendedName>
</protein>
<feature type="compositionally biased region" description="Low complexity" evidence="4">
    <location>
        <begin position="1129"/>
        <end position="1139"/>
    </location>
</feature>
<dbReference type="SUPFAM" id="SSF48403">
    <property type="entry name" value="Ankyrin repeat"/>
    <property type="match status" value="1"/>
</dbReference>
<dbReference type="PROSITE" id="PS50012">
    <property type="entry name" value="RCC1_3"/>
    <property type="match status" value="3"/>
</dbReference>
<dbReference type="InParanoid" id="C3YH62"/>
<accession>C3YH62</accession>
<feature type="repeat" description="ANK" evidence="2">
    <location>
        <begin position="51"/>
        <end position="72"/>
    </location>
</feature>
<dbReference type="InterPro" id="IPR002110">
    <property type="entry name" value="Ankyrin_rpt"/>
</dbReference>
<evidence type="ECO:0000256" key="4">
    <source>
        <dbReference type="SAM" id="MobiDB-lite"/>
    </source>
</evidence>
<feature type="compositionally biased region" description="Basic residues" evidence="4">
    <location>
        <begin position="978"/>
        <end position="994"/>
    </location>
</feature>
<feature type="repeat" description="RCC1" evidence="3">
    <location>
        <begin position="197"/>
        <end position="248"/>
    </location>
</feature>
<feature type="region of interest" description="Disordered" evidence="4">
    <location>
        <begin position="972"/>
        <end position="1160"/>
    </location>
</feature>
<name>C3YH62_BRAFL</name>
<feature type="domain" description="BTB" evidence="5">
    <location>
        <begin position="766"/>
        <end position="829"/>
    </location>
</feature>
<keyword evidence="2" id="KW-0040">ANK repeat</keyword>
<dbReference type="InterPro" id="IPR011333">
    <property type="entry name" value="SKP1/BTB/POZ_sf"/>
</dbReference>
<evidence type="ECO:0000256" key="2">
    <source>
        <dbReference type="PROSITE-ProRule" id="PRU00023"/>
    </source>
</evidence>
<evidence type="ECO:0000313" key="6">
    <source>
        <dbReference type="EMBL" id="EEN60298.1"/>
    </source>
</evidence>
<feature type="repeat" description="RCC1" evidence="3">
    <location>
        <begin position="249"/>
        <end position="303"/>
    </location>
</feature>
<proteinExistence type="predicted"/>
<dbReference type="PANTHER" id="PTHR22872">
    <property type="entry name" value="BTK-BINDING PROTEIN-RELATED"/>
    <property type="match status" value="1"/>
</dbReference>
<dbReference type="CDD" id="cd18301">
    <property type="entry name" value="BTB1_POZ_IBtk"/>
    <property type="match status" value="1"/>
</dbReference>
<dbReference type="Gene3D" id="2.130.10.30">
    <property type="entry name" value="Regulator of chromosome condensation 1/beta-lactamase-inhibitor protein II"/>
    <property type="match status" value="1"/>
</dbReference>
<dbReference type="EMBL" id="GG666513">
    <property type="protein sequence ID" value="EEN60298.1"/>
    <property type="molecule type" value="Genomic_DNA"/>
</dbReference>
<feature type="repeat" description="ANK" evidence="2">
    <location>
        <begin position="86"/>
        <end position="118"/>
    </location>
</feature>
<evidence type="ECO:0000256" key="1">
    <source>
        <dbReference type="ARBA" id="ARBA00022737"/>
    </source>
</evidence>
<dbReference type="Gene3D" id="3.30.710.10">
    <property type="entry name" value="Potassium Channel Kv1.1, Chain A"/>
    <property type="match status" value="2"/>
</dbReference>
<dbReference type="PROSITE" id="PS50097">
    <property type="entry name" value="BTB"/>
    <property type="match status" value="2"/>
</dbReference>
<dbReference type="Gene3D" id="1.25.40.20">
    <property type="entry name" value="Ankyrin repeat-containing domain"/>
    <property type="match status" value="1"/>
</dbReference>